<proteinExistence type="inferred from homology"/>
<dbReference type="GO" id="GO:0003697">
    <property type="term" value="F:single-stranded DNA binding"/>
    <property type="evidence" value="ECO:0007669"/>
    <property type="project" value="InterPro"/>
</dbReference>
<dbReference type="InterPro" id="IPR013765">
    <property type="entry name" value="DNA_recomb/repair_RecA"/>
</dbReference>
<dbReference type="InterPro" id="IPR020587">
    <property type="entry name" value="RecA_monomer-monomer_interface"/>
</dbReference>
<evidence type="ECO:0000313" key="6">
    <source>
        <dbReference type="EMBL" id="KKN30387.1"/>
    </source>
</evidence>
<dbReference type="AlphaFoldDB" id="A0A0F9Q084"/>
<gene>
    <name evidence="6" type="ORF">LCGC14_0834600</name>
</gene>
<dbReference type="InterPro" id="IPR027417">
    <property type="entry name" value="P-loop_NTPase"/>
</dbReference>
<dbReference type="GO" id="GO:0005524">
    <property type="term" value="F:ATP binding"/>
    <property type="evidence" value="ECO:0007669"/>
    <property type="project" value="UniProtKB-KW"/>
</dbReference>
<comment type="similarity">
    <text evidence="1">Belongs to the RecA family.</text>
</comment>
<dbReference type="PANTHER" id="PTHR45900:SF1">
    <property type="entry name" value="MITOCHONDRIAL DNA REPAIR PROTEIN RECA HOMOLOG-RELATED"/>
    <property type="match status" value="1"/>
</dbReference>
<dbReference type="GO" id="GO:0006310">
    <property type="term" value="P:DNA recombination"/>
    <property type="evidence" value="ECO:0007669"/>
    <property type="project" value="UniProtKB-KW"/>
</dbReference>
<name>A0A0F9Q084_9ZZZZ</name>
<dbReference type="InterPro" id="IPR003593">
    <property type="entry name" value="AAA+_ATPase"/>
</dbReference>
<evidence type="ECO:0000256" key="1">
    <source>
        <dbReference type="ARBA" id="ARBA00009391"/>
    </source>
</evidence>
<dbReference type="EMBL" id="LAZR01002411">
    <property type="protein sequence ID" value="KKN30387.1"/>
    <property type="molecule type" value="Genomic_DNA"/>
</dbReference>
<dbReference type="GO" id="GO:0006281">
    <property type="term" value="P:DNA repair"/>
    <property type="evidence" value="ECO:0007669"/>
    <property type="project" value="InterPro"/>
</dbReference>
<dbReference type="SUPFAM" id="SSF52540">
    <property type="entry name" value="P-loop containing nucleoside triphosphate hydrolases"/>
    <property type="match status" value="1"/>
</dbReference>
<comment type="caution">
    <text evidence="6">The sequence shown here is derived from an EMBL/GenBank/DDBJ whole genome shotgun (WGS) entry which is preliminary data.</text>
</comment>
<dbReference type="SMART" id="SM00382">
    <property type="entry name" value="AAA"/>
    <property type="match status" value="1"/>
</dbReference>
<keyword evidence="4" id="KW-0233">DNA recombination</keyword>
<accession>A0A0F9Q084</accession>
<sequence length="405" mass="44472">MANRKITKKIRDEIMKKLVQNFGPGYDKKGLAEVQLKAFPTGYGDLDCLLTKGSMGIARGALVEILGSAGSGKTSVAMRTVGHAQKAGHLCCWLDAEAAFSHDLAHINGVNTEELVMPELYETKAMENQDEGSFFNSAEILHMIYRSVVANCYGIIVLDSVAGLMAESVLDVNSDPNKKRPGEVAISMSKNLGKIAQACKKTETTVIFINQLRDKIGEMYPDRFHTPGGRSLDFFSHQRISVEKIKSKAAQVWVKEEDGTDSLYGHYARTAIVKNRMAPPVDPDVQIQIPIYYKKYNPDNAKQSYDLARKLQVINIRGSTLTWKDGKSIVLKEEGESNMLVAIRGGLLESRLAAQCVIVANEEKNLSKKSPVRVGSYVASLAGTYDPNKKIEGLETLGTGPLDLE</sequence>
<keyword evidence="3" id="KW-0067">ATP-binding</keyword>
<reference evidence="6" key="1">
    <citation type="journal article" date="2015" name="Nature">
        <title>Complex archaea that bridge the gap between prokaryotes and eukaryotes.</title>
        <authorList>
            <person name="Spang A."/>
            <person name="Saw J.H."/>
            <person name="Jorgensen S.L."/>
            <person name="Zaremba-Niedzwiedzka K."/>
            <person name="Martijn J."/>
            <person name="Lind A.E."/>
            <person name="van Eijk R."/>
            <person name="Schleper C."/>
            <person name="Guy L."/>
            <person name="Ettema T.J."/>
        </authorList>
    </citation>
    <scope>NUCLEOTIDE SEQUENCE</scope>
</reference>
<dbReference type="GO" id="GO:0008094">
    <property type="term" value="F:ATP-dependent activity, acting on DNA"/>
    <property type="evidence" value="ECO:0007669"/>
    <property type="project" value="InterPro"/>
</dbReference>
<evidence type="ECO:0000256" key="2">
    <source>
        <dbReference type="ARBA" id="ARBA00022741"/>
    </source>
</evidence>
<evidence type="ECO:0000256" key="3">
    <source>
        <dbReference type="ARBA" id="ARBA00022840"/>
    </source>
</evidence>
<dbReference type="Pfam" id="PF00154">
    <property type="entry name" value="RecA_N"/>
    <property type="match status" value="1"/>
</dbReference>
<dbReference type="PROSITE" id="PS50163">
    <property type="entry name" value="RECA_3"/>
    <property type="match status" value="1"/>
</dbReference>
<organism evidence="6">
    <name type="scientific">marine sediment metagenome</name>
    <dbReference type="NCBI Taxonomy" id="412755"/>
    <lineage>
        <taxon>unclassified sequences</taxon>
        <taxon>metagenomes</taxon>
        <taxon>ecological metagenomes</taxon>
    </lineage>
</organism>
<evidence type="ECO:0000256" key="4">
    <source>
        <dbReference type="ARBA" id="ARBA00023172"/>
    </source>
</evidence>
<evidence type="ECO:0000259" key="5">
    <source>
        <dbReference type="PROSITE" id="PS50163"/>
    </source>
</evidence>
<protein>
    <recommendedName>
        <fullName evidence="5">RecA family profile 2 domain-containing protein</fullName>
    </recommendedName>
</protein>
<dbReference type="PANTHER" id="PTHR45900">
    <property type="entry name" value="RECA"/>
    <property type="match status" value="1"/>
</dbReference>
<dbReference type="InterPro" id="IPR049428">
    <property type="entry name" value="RecA-like_N"/>
</dbReference>
<feature type="domain" description="RecA family profile 2" evidence="5">
    <location>
        <begin position="217"/>
        <end position="306"/>
    </location>
</feature>
<keyword evidence="2" id="KW-0547">Nucleotide-binding</keyword>
<dbReference type="Gene3D" id="3.40.50.300">
    <property type="entry name" value="P-loop containing nucleotide triphosphate hydrolases"/>
    <property type="match status" value="1"/>
</dbReference>